<comment type="caution">
    <text evidence="2">The sequence shown here is derived from an EMBL/GenBank/DDBJ whole genome shotgun (WGS) entry which is preliminary data.</text>
</comment>
<reference evidence="2 3" key="1">
    <citation type="submission" date="2024-01" db="EMBL/GenBank/DDBJ databases">
        <title>The genome of the rayed Mediterranean limpet Patella caerulea (Linnaeus, 1758).</title>
        <authorList>
            <person name="Anh-Thu Weber A."/>
            <person name="Halstead-Nussloch G."/>
        </authorList>
    </citation>
    <scope>NUCLEOTIDE SEQUENCE [LARGE SCALE GENOMIC DNA]</scope>
    <source>
        <strain evidence="2">AATW-2023a</strain>
        <tissue evidence="2">Whole specimen</tissue>
    </source>
</reference>
<dbReference type="Proteomes" id="UP001347796">
    <property type="component" value="Unassembled WGS sequence"/>
</dbReference>
<feature type="region of interest" description="Disordered" evidence="1">
    <location>
        <begin position="151"/>
        <end position="172"/>
    </location>
</feature>
<feature type="region of interest" description="Disordered" evidence="1">
    <location>
        <begin position="75"/>
        <end position="104"/>
    </location>
</feature>
<dbReference type="AlphaFoldDB" id="A0AAN8P826"/>
<name>A0AAN8P826_PATCE</name>
<sequence length="196" mass="21752">MNGILSSKNSKSVKTTTFSDVPTIHTCEDISKYLNKKDSKVKFSEGLSPEGKLAMEMALEETKESKRKVVFSLPEKAKAAEPSEKLSQLDLDPQQNVTRQKSFSDAYEKSSSFRLEDDITSENYSSRINKPKRALGGGRLYNAMETVEIVKHGEPPSDTKDADDAMEETAKRNSVEKCLVWMEVTGLAADGHVNDP</sequence>
<evidence type="ECO:0000313" key="2">
    <source>
        <dbReference type="EMBL" id="KAK6172767.1"/>
    </source>
</evidence>
<accession>A0AAN8P826</accession>
<gene>
    <name evidence="2" type="ORF">SNE40_016362</name>
</gene>
<protein>
    <submittedName>
        <fullName evidence="2">Uncharacterized protein</fullName>
    </submittedName>
</protein>
<evidence type="ECO:0000313" key="3">
    <source>
        <dbReference type="Proteomes" id="UP001347796"/>
    </source>
</evidence>
<feature type="compositionally biased region" description="Basic and acidic residues" evidence="1">
    <location>
        <begin position="75"/>
        <end position="84"/>
    </location>
</feature>
<dbReference type="EMBL" id="JAZGQO010000011">
    <property type="protein sequence ID" value="KAK6172767.1"/>
    <property type="molecule type" value="Genomic_DNA"/>
</dbReference>
<keyword evidence="3" id="KW-1185">Reference proteome</keyword>
<organism evidence="2 3">
    <name type="scientific">Patella caerulea</name>
    <name type="common">Rayed Mediterranean limpet</name>
    <dbReference type="NCBI Taxonomy" id="87958"/>
    <lineage>
        <taxon>Eukaryota</taxon>
        <taxon>Metazoa</taxon>
        <taxon>Spiralia</taxon>
        <taxon>Lophotrochozoa</taxon>
        <taxon>Mollusca</taxon>
        <taxon>Gastropoda</taxon>
        <taxon>Patellogastropoda</taxon>
        <taxon>Patelloidea</taxon>
        <taxon>Patellidae</taxon>
        <taxon>Patella</taxon>
    </lineage>
</organism>
<evidence type="ECO:0000256" key="1">
    <source>
        <dbReference type="SAM" id="MobiDB-lite"/>
    </source>
</evidence>
<proteinExistence type="predicted"/>
<feature type="compositionally biased region" description="Polar residues" evidence="1">
    <location>
        <begin position="93"/>
        <end position="104"/>
    </location>
</feature>